<protein>
    <submittedName>
        <fullName evidence="2">Uncharacterized protein</fullName>
    </submittedName>
</protein>
<dbReference type="OrthoDB" id="7951041at2"/>
<sequence length="187" mass="20548">MRLVVMAIFGILLLTGAVVAAPARPPSRTMLLDHPIQGTQIMYISPSGAAYLWHSAFPEVLEGRAYYGMVERHICLRFGADRYNPVTGLPAGRSECVPERDLHFIMRQWVDGDPFGLSTRRTPPFALSSGNTTIEILGSRAGIRFTTPVYDMDDFVIRPGGQAFDAKGICDSYAAAGIKQTYSFCPQ</sequence>
<evidence type="ECO:0000256" key="1">
    <source>
        <dbReference type="SAM" id="SignalP"/>
    </source>
</evidence>
<reference evidence="2 3" key="1">
    <citation type="submission" date="2019-07" db="EMBL/GenBank/DDBJ databases">
        <title>Full genome sequence of Devosia sp. Gsoil 520.</title>
        <authorList>
            <person name="Im W.-T."/>
        </authorList>
    </citation>
    <scope>NUCLEOTIDE SEQUENCE [LARGE SCALE GENOMIC DNA]</scope>
    <source>
        <strain evidence="2 3">Gsoil 520</strain>
    </source>
</reference>
<evidence type="ECO:0000313" key="3">
    <source>
        <dbReference type="Proteomes" id="UP000315364"/>
    </source>
</evidence>
<proteinExistence type="predicted"/>
<dbReference type="Proteomes" id="UP000315364">
    <property type="component" value="Chromosome"/>
</dbReference>
<gene>
    <name evidence="2" type="ORF">FPZ08_05830</name>
</gene>
<keyword evidence="1" id="KW-0732">Signal</keyword>
<dbReference type="KEGG" id="dea:FPZ08_05830"/>
<feature type="chain" id="PRO_5022913786" evidence="1">
    <location>
        <begin position="21"/>
        <end position="187"/>
    </location>
</feature>
<dbReference type="AlphaFoldDB" id="A0A5B8LQZ2"/>
<organism evidence="2 3">
    <name type="scientific">Devosia ginsengisoli</name>
    <dbReference type="NCBI Taxonomy" id="400770"/>
    <lineage>
        <taxon>Bacteria</taxon>
        <taxon>Pseudomonadati</taxon>
        <taxon>Pseudomonadota</taxon>
        <taxon>Alphaproteobacteria</taxon>
        <taxon>Hyphomicrobiales</taxon>
        <taxon>Devosiaceae</taxon>
        <taxon>Devosia</taxon>
    </lineage>
</organism>
<dbReference type="EMBL" id="CP042304">
    <property type="protein sequence ID" value="QDZ10309.1"/>
    <property type="molecule type" value="Genomic_DNA"/>
</dbReference>
<keyword evidence="3" id="KW-1185">Reference proteome</keyword>
<dbReference type="RefSeq" id="WP_146289111.1">
    <property type="nucleotide sequence ID" value="NZ_CP042304.1"/>
</dbReference>
<feature type="signal peptide" evidence="1">
    <location>
        <begin position="1"/>
        <end position="20"/>
    </location>
</feature>
<accession>A0A5B8LQZ2</accession>
<name>A0A5B8LQZ2_9HYPH</name>
<evidence type="ECO:0000313" key="2">
    <source>
        <dbReference type="EMBL" id="QDZ10309.1"/>
    </source>
</evidence>